<protein>
    <submittedName>
        <fullName evidence="1">Uncharacterized protein</fullName>
    </submittedName>
</protein>
<evidence type="ECO:0000313" key="2">
    <source>
        <dbReference type="Proteomes" id="UP000014974"/>
    </source>
</evidence>
<evidence type="ECO:0000313" key="1">
    <source>
        <dbReference type="EMBL" id="EPR65516.1"/>
    </source>
</evidence>
<accession>S7V6E7</accession>
<comment type="caution">
    <text evidence="1">The sequence shown here is derived from an EMBL/GenBank/DDBJ whole genome shotgun (WGS) entry which is preliminary data.</text>
</comment>
<organism evidence="1 2">
    <name type="scientific">Cyclobacterium qasimii M12-11B</name>
    <dbReference type="NCBI Taxonomy" id="641524"/>
    <lineage>
        <taxon>Bacteria</taxon>
        <taxon>Pseudomonadati</taxon>
        <taxon>Bacteroidota</taxon>
        <taxon>Cytophagia</taxon>
        <taxon>Cytophagales</taxon>
        <taxon>Cyclobacteriaceae</taxon>
        <taxon>Cyclobacterium</taxon>
    </lineage>
</organism>
<dbReference type="EMBL" id="ATNM01000191">
    <property type="protein sequence ID" value="EPR65516.1"/>
    <property type="molecule type" value="Genomic_DNA"/>
</dbReference>
<dbReference type="AlphaFoldDB" id="S7V6E7"/>
<reference evidence="1 2" key="1">
    <citation type="journal article" date="2013" name="Genome Announc.">
        <title>Draft Genome Sequence of Cyclobacterium qasimii Strain M12-11BT, Isolated from Arctic Marine Sediment.</title>
        <authorList>
            <person name="Shivaji S."/>
            <person name="Ara S."/>
            <person name="Singh A."/>
            <person name="Kumar Pinnaka A."/>
        </authorList>
    </citation>
    <scope>NUCLEOTIDE SEQUENCE [LARGE SCALE GENOMIC DNA]</scope>
    <source>
        <strain evidence="1 2">M12-11B</strain>
    </source>
</reference>
<gene>
    <name evidence="1" type="ORF">ADICYQ_5437</name>
</gene>
<name>S7V6E7_9BACT</name>
<sequence length="40" mass="5053">MITLFRNRQMAFYHEMKSLPLKKKQDRFRFIIFLIFRSSN</sequence>
<dbReference type="Proteomes" id="UP000014974">
    <property type="component" value="Unassembled WGS sequence"/>
</dbReference>
<dbReference type="STRING" id="641524.ADICYQ_5437"/>
<proteinExistence type="predicted"/>